<dbReference type="InterPro" id="IPR038538">
    <property type="entry name" value="MTERF_sf"/>
</dbReference>
<keyword evidence="2" id="KW-0809">Transit peptide</keyword>
<dbReference type="Gene3D" id="1.25.70.10">
    <property type="entry name" value="Transcription termination factor 3, mitochondrial"/>
    <property type="match status" value="1"/>
</dbReference>
<feature type="compositionally biased region" description="Basic and acidic residues" evidence="3">
    <location>
        <begin position="392"/>
        <end position="401"/>
    </location>
</feature>
<comment type="similarity">
    <text evidence="1">Belongs to the mTERF family.</text>
</comment>
<evidence type="ECO:0000256" key="3">
    <source>
        <dbReference type="SAM" id="MobiDB-lite"/>
    </source>
</evidence>
<dbReference type="OMA" id="HASACIC"/>
<dbReference type="GeneID" id="110984969"/>
<accession>A0A8B7ZDQ1</accession>
<reference evidence="6" key="1">
    <citation type="submission" date="2025-08" db="UniProtKB">
        <authorList>
            <consortium name="RefSeq"/>
        </authorList>
    </citation>
    <scope>IDENTIFICATION</scope>
</reference>
<sequence length="426" mass="48751">MLSLQRLRSSMTWQLTKMQLELGWCRDVLGRISSALHAHKYCHQLSLPGQNVRPYMYMCAYACARTVGGKFQLVPHSKRHAALASFVDSHWGWKQSGAFLHSGELNVLTRTAQEDTPKGKDMVTFIRDDNDLERFLGHITDLLSTPDFSKVRIPVEEAKTRAEELVHRLLEMKADPRNIYAFLCSKPRVLSAQQDALMQNLQFLEELRVVGNQALLVLDRNPKVWGADEAVLRDRVRRLRKLGLVEGSLQKVITNWPAILTLRKSRLNGSIDMLRKCQFSGRQITAIVISSPQVLDSQPADIELRFQYVYFTMGLQKQADMVQANLFKYSLEHIRCRHLVLERLGIYQLPSKPGGTRADNPKLCRIVDCTDARFAQKCAGISPEEYETFQRNLEDEAKRDDEGDTEEETDEGFVDYDHDDGTRHTS</sequence>
<feature type="compositionally biased region" description="Basic and acidic residues" evidence="3">
    <location>
        <begin position="415"/>
        <end position="426"/>
    </location>
</feature>
<dbReference type="PANTHER" id="PTHR13068">
    <property type="entry name" value="CGI-12 PROTEIN-RELATED"/>
    <property type="match status" value="1"/>
</dbReference>
<dbReference type="AlphaFoldDB" id="A0A8B7ZDQ1"/>
<dbReference type="SMART" id="SM00733">
    <property type="entry name" value="Mterf"/>
    <property type="match status" value="5"/>
</dbReference>
<evidence type="ECO:0000259" key="4">
    <source>
        <dbReference type="PROSITE" id="PS00028"/>
    </source>
</evidence>
<feature type="compositionally biased region" description="Acidic residues" evidence="3">
    <location>
        <begin position="402"/>
        <end position="414"/>
    </location>
</feature>
<dbReference type="Pfam" id="PF02536">
    <property type="entry name" value="mTERF"/>
    <property type="match status" value="1"/>
</dbReference>
<dbReference type="GO" id="GO:0006390">
    <property type="term" value="P:mitochondrial transcription"/>
    <property type="evidence" value="ECO:0007669"/>
    <property type="project" value="TreeGrafter"/>
</dbReference>
<name>A0A8B7ZDQ1_ACAPL</name>
<feature type="region of interest" description="Disordered" evidence="3">
    <location>
        <begin position="389"/>
        <end position="426"/>
    </location>
</feature>
<dbReference type="GO" id="GO:0061668">
    <property type="term" value="P:mitochondrial ribosome assembly"/>
    <property type="evidence" value="ECO:0007669"/>
    <property type="project" value="TreeGrafter"/>
</dbReference>
<proteinExistence type="inferred from homology"/>
<evidence type="ECO:0000313" key="5">
    <source>
        <dbReference type="Proteomes" id="UP000694845"/>
    </source>
</evidence>
<dbReference type="PANTHER" id="PTHR13068:SF203">
    <property type="entry name" value="TRANSCRIPTION TERMINATION FACTOR 4, MITOCHONDRIAL"/>
    <property type="match status" value="1"/>
</dbReference>
<dbReference type="Proteomes" id="UP000694845">
    <property type="component" value="Unplaced"/>
</dbReference>
<protein>
    <submittedName>
        <fullName evidence="6">Transcription termination factor 4, mitochondrial-like isoform X2</fullName>
    </submittedName>
</protein>
<gene>
    <name evidence="6" type="primary">LOC110984969</name>
</gene>
<feature type="domain" description="C2H2-type" evidence="4">
    <location>
        <begin position="59"/>
        <end position="80"/>
    </location>
</feature>
<keyword evidence="5" id="KW-1185">Reference proteome</keyword>
<dbReference type="GO" id="GO:0003676">
    <property type="term" value="F:nucleic acid binding"/>
    <property type="evidence" value="ECO:0007669"/>
    <property type="project" value="InterPro"/>
</dbReference>
<evidence type="ECO:0000256" key="2">
    <source>
        <dbReference type="ARBA" id="ARBA00022946"/>
    </source>
</evidence>
<organism evidence="5 6">
    <name type="scientific">Acanthaster planci</name>
    <name type="common">Crown-of-thorns starfish</name>
    <dbReference type="NCBI Taxonomy" id="133434"/>
    <lineage>
        <taxon>Eukaryota</taxon>
        <taxon>Metazoa</taxon>
        <taxon>Echinodermata</taxon>
        <taxon>Eleutherozoa</taxon>
        <taxon>Asterozoa</taxon>
        <taxon>Asteroidea</taxon>
        <taxon>Valvatacea</taxon>
        <taxon>Valvatida</taxon>
        <taxon>Acanthasteridae</taxon>
        <taxon>Acanthaster</taxon>
    </lineage>
</organism>
<dbReference type="GO" id="GO:0005739">
    <property type="term" value="C:mitochondrion"/>
    <property type="evidence" value="ECO:0007669"/>
    <property type="project" value="TreeGrafter"/>
</dbReference>
<dbReference type="OrthoDB" id="9991972at2759"/>
<dbReference type="InterPro" id="IPR003690">
    <property type="entry name" value="MTERF"/>
</dbReference>
<evidence type="ECO:0000313" key="6">
    <source>
        <dbReference type="RefSeq" id="XP_022101331.1"/>
    </source>
</evidence>
<dbReference type="PROSITE" id="PS00028">
    <property type="entry name" value="ZINC_FINGER_C2H2_1"/>
    <property type="match status" value="1"/>
</dbReference>
<evidence type="ECO:0000256" key="1">
    <source>
        <dbReference type="ARBA" id="ARBA00007692"/>
    </source>
</evidence>
<dbReference type="RefSeq" id="XP_022101331.1">
    <property type="nucleotide sequence ID" value="XM_022245639.1"/>
</dbReference>
<dbReference type="InterPro" id="IPR013087">
    <property type="entry name" value="Znf_C2H2_type"/>
</dbReference>